<proteinExistence type="predicted"/>
<evidence type="ECO:0000256" key="2">
    <source>
        <dbReference type="ARBA" id="ARBA00022771"/>
    </source>
</evidence>
<keyword evidence="3" id="KW-0862">Zinc</keyword>
<keyword evidence="8" id="KW-1185">Reference proteome</keyword>
<dbReference type="PANTHER" id="PTHR46600:SF11">
    <property type="entry name" value="THAP DOMAIN-CONTAINING PROTEIN 10"/>
    <property type="match status" value="1"/>
</dbReference>
<accession>A0AA39EZF5</accession>
<comment type="caution">
    <text evidence="7">The sequence shown here is derived from an EMBL/GenBank/DDBJ whole genome shotgun (WGS) entry which is preliminary data.</text>
</comment>
<protein>
    <recommendedName>
        <fullName evidence="6">THAP-type domain-containing protein</fullName>
    </recommendedName>
</protein>
<dbReference type="SMART" id="SM00980">
    <property type="entry name" value="THAP"/>
    <property type="match status" value="1"/>
</dbReference>
<dbReference type="EMBL" id="JAQQBS010002314">
    <property type="protein sequence ID" value="KAK0156793.1"/>
    <property type="molecule type" value="Genomic_DNA"/>
</dbReference>
<evidence type="ECO:0000259" key="6">
    <source>
        <dbReference type="PROSITE" id="PS50950"/>
    </source>
</evidence>
<evidence type="ECO:0000256" key="1">
    <source>
        <dbReference type="ARBA" id="ARBA00022723"/>
    </source>
</evidence>
<gene>
    <name evidence="7" type="ORF">PV328_012303</name>
</gene>
<reference evidence="7" key="2">
    <citation type="submission" date="2023-03" db="EMBL/GenBank/DDBJ databases">
        <authorList>
            <person name="Inwood S.N."/>
            <person name="Skelly J.G."/>
            <person name="Guhlin J."/>
            <person name="Harrop T.W.R."/>
            <person name="Goldson S.G."/>
            <person name="Dearden P.K."/>
        </authorList>
    </citation>
    <scope>NUCLEOTIDE SEQUENCE</scope>
    <source>
        <strain evidence="7">Irish</strain>
        <tissue evidence="7">Whole body</tissue>
    </source>
</reference>
<keyword evidence="2 5" id="KW-0863">Zinc-finger</keyword>
<dbReference type="InterPro" id="IPR026516">
    <property type="entry name" value="THAP1/10"/>
</dbReference>
<organism evidence="7 8">
    <name type="scientific">Microctonus aethiopoides</name>
    <dbReference type="NCBI Taxonomy" id="144406"/>
    <lineage>
        <taxon>Eukaryota</taxon>
        <taxon>Metazoa</taxon>
        <taxon>Ecdysozoa</taxon>
        <taxon>Arthropoda</taxon>
        <taxon>Hexapoda</taxon>
        <taxon>Insecta</taxon>
        <taxon>Pterygota</taxon>
        <taxon>Neoptera</taxon>
        <taxon>Endopterygota</taxon>
        <taxon>Hymenoptera</taxon>
        <taxon>Apocrita</taxon>
        <taxon>Ichneumonoidea</taxon>
        <taxon>Braconidae</taxon>
        <taxon>Euphorinae</taxon>
        <taxon>Microctonus</taxon>
    </lineage>
</organism>
<dbReference type="Pfam" id="PF05485">
    <property type="entry name" value="THAP"/>
    <property type="match status" value="1"/>
</dbReference>
<dbReference type="SUPFAM" id="SSF57716">
    <property type="entry name" value="Glucocorticoid receptor-like (DNA-binding domain)"/>
    <property type="match status" value="1"/>
</dbReference>
<evidence type="ECO:0000313" key="8">
    <source>
        <dbReference type="Proteomes" id="UP001168990"/>
    </source>
</evidence>
<dbReference type="GO" id="GO:0008270">
    <property type="term" value="F:zinc ion binding"/>
    <property type="evidence" value="ECO:0007669"/>
    <property type="project" value="UniProtKB-KW"/>
</dbReference>
<dbReference type="InterPro" id="IPR038441">
    <property type="entry name" value="THAP_Znf_sf"/>
</dbReference>
<feature type="domain" description="THAP-type" evidence="6">
    <location>
        <begin position="1"/>
        <end position="89"/>
    </location>
</feature>
<evidence type="ECO:0000256" key="5">
    <source>
        <dbReference type="PROSITE-ProRule" id="PRU00309"/>
    </source>
</evidence>
<dbReference type="InterPro" id="IPR006612">
    <property type="entry name" value="THAP_Znf"/>
</dbReference>
<keyword evidence="1" id="KW-0479">Metal-binding</keyword>
<reference evidence="7" key="1">
    <citation type="journal article" date="2023" name="bioRxiv">
        <title>Scaffold-level genome assemblies of two parasitoid biocontrol wasps reveal the parthenogenesis mechanism and an associated novel virus.</title>
        <authorList>
            <person name="Inwood S."/>
            <person name="Skelly J."/>
            <person name="Guhlin J."/>
            <person name="Harrop T."/>
            <person name="Goldson S."/>
            <person name="Dearden P."/>
        </authorList>
    </citation>
    <scope>NUCLEOTIDE SEQUENCE</scope>
    <source>
        <strain evidence="7">Irish</strain>
        <tissue evidence="7">Whole body</tissue>
    </source>
</reference>
<dbReference type="Proteomes" id="UP001168990">
    <property type="component" value="Unassembled WGS sequence"/>
</dbReference>
<keyword evidence="4 5" id="KW-0238">DNA-binding</keyword>
<dbReference type="Gene3D" id="6.20.210.20">
    <property type="entry name" value="THAP domain"/>
    <property type="match status" value="1"/>
</dbReference>
<sequence length="109" mass="12430">MGKTKRSGNCCCVPGCCIDGDLSKIKFYRFPTRGYNLEKRAKWIKALKRVNADGSLWEPSSRSRICSQHFVEGKKSEHPNGPAYIPTIFPEKYYGTQKNTKTIQLRAQN</sequence>
<feature type="non-terminal residue" evidence="7">
    <location>
        <position position="1"/>
    </location>
</feature>
<dbReference type="PANTHER" id="PTHR46600">
    <property type="entry name" value="THAP DOMAIN-CONTAINING"/>
    <property type="match status" value="1"/>
</dbReference>
<dbReference type="PROSITE" id="PS50950">
    <property type="entry name" value="ZF_THAP"/>
    <property type="match status" value="1"/>
</dbReference>
<dbReference type="GO" id="GO:0043565">
    <property type="term" value="F:sequence-specific DNA binding"/>
    <property type="evidence" value="ECO:0007669"/>
    <property type="project" value="InterPro"/>
</dbReference>
<evidence type="ECO:0000256" key="3">
    <source>
        <dbReference type="ARBA" id="ARBA00022833"/>
    </source>
</evidence>
<name>A0AA39EZF5_9HYME</name>
<dbReference type="AlphaFoldDB" id="A0AA39EZF5"/>
<evidence type="ECO:0000256" key="4">
    <source>
        <dbReference type="ARBA" id="ARBA00023125"/>
    </source>
</evidence>
<evidence type="ECO:0000313" key="7">
    <source>
        <dbReference type="EMBL" id="KAK0156793.1"/>
    </source>
</evidence>